<evidence type="ECO:0000256" key="1">
    <source>
        <dbReference type="SAM" id="Phobius"/>
    </source>
</evidence>
<dbReference type="EMBL" id="FOPM01000038">
    <property type="protein sequence ID" value="SFH11415.1"/>
    <property type="molecule type" value="Genomic_DNA"/>
</dbReference>
<dbReference type="Proteomes" id="UP000199229">
    <property type="component" value="Unassembled WGS sequence"/>
</dbReference>
<dbReference type="RefSeq" id="WP_143103815.1">
    <property type="nucleotide sequence ID" value="NZ_FOPM01000038.1"/>
</dbReference>
<dbReference type="STRING" id="582675.SAMN05192565_13819"/>
<keyword evidence="1" id="KW-0812">Transmembrane</keyword>
<evidence type="ECO:0000313" key="3">
    <source>
        <dbReference type="Proteomes" id="UP000199229"/>
    </source>
</evidence>
<sequence length="132" mass="14091">MRRMATLTVAALVTVGLLGAPKAEARGGGAIAAGVIGGLAAGALLGAALSDAHAAPAYGYGRPAPVPGDWDEAPPVIRDRPARVVREYVDEEVQVYRRPRPVRVYEVEEAGYRRGGYGFRRHCERPYGYGGW</sequence>
<dbReference type="AlphaFoldDB" id="A0A1I2XD74"/>
<reference evidence="3" key="1">
    <citation type="submission" date="2016-10" db="EMBL/GenBank/DDBJ databases">
        <authorList>
            <person name="Varghese N."/>
            <person name="Submissions S."/>
        </authorList>
    </citation>
    <scope>NUCLEOTIDE SEQUENCE [LARGE SCALE GENOMIC DNA]</scope>
    <source>
        <strain evidence="3">Gh-105</strain>
    </source>
</reference>
<evidence type="ECO:0000313" key="2">
    <source>
        <dbReference type="EMBL" id="SFH11415.1"/>
    </source>
</evidence>
<accession>A0A1I2XD74</accession>
<gene>
    <name evidence="2" type="ORF">SAMN05192565_13819</name>
</gene>
<feature type="transmembrane region" description="Helical" evidence="1">
    <location>
        <begin position="29"/>
        <end position="49"/>
    </location>
</feature>
<keyword evidence="3" id="KW-1185">Reference proteome</keyword>
<protein>
    <submittedName>
        <fullName evidence="2">Uncharacterized protein</fullName>
    </submittedName>
</protein>
<name>A0A1I2XD74_9HYPH</name>
<keyword evidence="1" id="KW-1133">Transmembrane helix</keyword>
<keyword evidence="1" id="KW-0472">Membrane</keyword>
<proteinExistence type="predicted"/>
<organism evidence="2 3">
    <name type="scientific">Methylobacterium gossipiicola</name>
    <dbReference type="NCBI Taxonomy" id="582675"/>
    <lineage>
        <taxon>Bacteria</taxon>
        <taxon>Pseudomonadati</taxon>
        <taxon>Pseudomonadota</taxon>
        <taxon>Alphaproteobacteria</taxon>
        <taxon>Hyphomicrobiales</taxon>
        <taxon>Methylobacteriaceae</taxon>
        <taxon>Methylobacterium</taxon>
    </lineage>
</organism>